<dbReference type="EMBL" id="GEEE01000534">
    <property type="protein sequence ID" value="JAP62691.1"/>
    <property type="molecule type" value="Transcribed_RNA"/>
</dbReference>
<dbReference type="SUPFAM" id="SSF56672">
    <property type="entry name" value="DNA/RNA polymerases"/>
    <property type="match status" value="1"/>
</dbReference>
<evidence type="ECO:0000313" key="1">
    <source>
        <dbReference type="EMBL" id="JAP62691.1"/>
    </source>
</evidence>
<dbReference type="EMBL" id="GEEE01022639">
    <property type="protein sequence ID" value="JAP40586.1"/>
    <property type="molecule type" value="Transcribed_RNA"/>
</dbReference>
<dbReference type="Gene3D" id="3.30.70.270">
    <property type="match status" value="1"/>
</dbReference>
<dbReference type="AlphaFoldDB" id="A0A0V0JAJ5"/>
<organism evidence="1">
    <name type="scientific">Schistocephalus solidus</name>
    <name type="common">Tapeworm</name>
    <dbReference type="NCBI Taxonomy" id="70667"/>
    <lineage>
        <taxon>Eukaryota</taxon>
        <taxon>Metazoa</taxon>
        <taxon>Spiralia</taxon>
        <taxon>Lophotrochozoa</taxon>
        <taxon>Platyhelminthes</taxon>
        <taxon>Cestoda</taxon>
        <taxon>Eucestoda</taxon>
        <taxon>Diphyllobothriidea</taxon>
        <taxon>Diphyllobothriidae</taxon>
        <taxon>Schistocephalus</taxon>
    </lineage>
</organism>
<dbReference type="InterPro" id="IPR043502">
    <property type="entry name" value="DNA/RNA_pol_sf"/>
</dbReference>
<dbReference type="InterPro" id="IPR050951">
    <property type="entry name" value="Retrovirus_Pol_polyprotein"/>
</dbReference>
<dbReference type="PANTHER" id="PTHR37984:SF5">
    <property type="entry name" value="PROTEIN NYNRIN-LIKE"/>
    <property type="match status" value="1"/>
</dbReference>
<sequence>MNIFNILLYFLTEYRSLVLPCPTMRWSPVGIPIIIFETFPYFSLDSRSLVLTLHPAKCVLGATSLEFLDHQIDSNGIRPLPSKVAAIWDFPPPSPTSKRQLQRLLDMVNFYHWFLQNCADTIPPLNGLLAGSKRTFELTTTAYASFEQAVPAFARQPITWLLTGWSSGFTAN</sequence>
<name>A0A0V0JAJ5_SCHSO</name>
<gene>
    <name evidence="1" type="primary">POL2</name>
    <name evidence="1" type="ORF">TR144019</name>
</gene>
<reference evidence="1" key="1">
    <citation type="submission" date="2016-01" db="EMBL/GenBank/DDBJ databases">
        <title>Reference transcriptome for the parasite Schistocephalus solidus: insights into the molecular evolution of parasitism.</title>
        <authorList>
            <person name="Hebert F.O."/>
            <person name="Grambauer S."/>
            <person name="Barber I."/>
            <person name="Landry C.R."/>
            <person name="Aubin-Horth N."/>
        </authorList>
    </citation>
    <scope>NUCLEOTIDE SEQUENCE</scope>
</reference>
<protein>
    <submittedName>
        <fullName evidence="1">Retrovirus-related Pol polyprotein from transposon 297</fullName>
    </submittedName>
</protein>
<dbReference type="PANTHER" id="PTHR37984">
    <property type="entry name" value="PROTEIN CBG26694"/>
    <property type="match status" value="1"/>
</dbReference>
<dbReference type="InterPro" id="IPR043128">
    <property type="entry name" value="Rev_trsase/Diguanyl_cyclase"/>
</dbReference>
<proteinExistence type="predicted"/>
<accession>A0A0V0JAJ5</accession>
<dbReference type="EMBL" id="GEEE01008667">
    <property type="protein sequence ID" value="JAP54558.1"/>
    <property type="molecule type" value="Transcribed_RNA"/>
</dbReference>